<dbReference type="Pfam" id="PF01554">
    <property type="entry name" value="MatE"/>
    <property type="match status" value="2"/>
</dbReference>
<dbReference type="Proteomes" id="UP000007635">
    <property type="component" value="Chromosome I"/>
</dbReference>
<evidence type="ECO:0000313" key="7">
    <source>
        <dbReference type="Ensembl" id="ENSGACP00000028019.1"/>
    </source>
</evidence>
<feature type="transmembrane region" description="Helical" evidence="6">
    <location>
        <begin position="182"/>
        <end position="204"/>
    </location>
</feature>
<keyword evidence="8" id="KW-1185">Reference proteome</keyword>
<feature type="transmembrane region" description="Helical" evidence="6">
    <location>
        <begin position="255"/>
        <end position="276"/>
    </location>
</feature>
<dbReference type="NCBIfam" id="TIGR00797">
    <property type="entry name" value="matE"/>
    <property type="match status" value="1"/>
</dbReference>
<feature type="transmembrane region" description="Helical" evidence="6">
    <location>
        <begin position="72"/>
        <end position="99"/>
    </location>
</feature>
<feature type="transmembrane region" description="Helical" evidence="6">
    <location>
        <begin position="40"/>
        <end position="66"/>
    </location>
</feature>
<dbReference type="Ensembl" id="ENSGACT00000035094.1">
    <property type="protein sequence ID" value="ENSGACP00000028019.1"/>
    <property type="gene ID" value="ENSGACG00000010917.2"/>
</dbReference>
<keyword evidence="5 6" id="KW-0472">Membrane</keyword>
<keyword evidence="3 6" id="KW-0812">Transmembrane</keyword>
<dbReference type="GO" id="GO:0016020">
    <property type="term" value="C:membrane"/>
    <property type="evidence" value="ECO:0007669"/>
    <property type="project" value="UniProtKB-SubCell"/>
</dbReference>
<organism evidence="7 8">
    <name type="scientific">Gasterosteus aculeatus aculeatus</name>
    <name type="common">three-spined stickleback</name>
    <dbReference type="NCBI Taxonomy" id="481459"/>
    <lineage>
        <taxon>Eukaryota</taxon>
        <taxon>Metazoa</taxon>
        <taxon>Chordata</taxon>
        <taxon>Craniata</taxon>
        <taxon>Vertebrata</taxon>
        <taxon>Euteleostomi</taxon>
        <taxon>Actinopterygii</taxon>
        <taxon>Neopterygii</taxon>
        <taxon>Teleostei</taxon>
        <taxon>Neoteleostei</taxon>
        <taxon>Acanthomorphata</taxon>
        <taxon>Eupercaria</taxon>
        <taxon>Perciformes</taxon>
        <taxon>Cottioidei</taxon>
        <taxon>Gasterosteales</taxon>
        <taxon>Gasterosteidae</taxon>
        <taxon>Gasterosteus</taxon>
    </lineage>
</organism>
<comment type="similarity">
    <text evidence="2 6">Belongs to the multi antimicrobial extrusion (MATE) (TC 2.A.66.1) family.</text>
</comment>
<evidence type="ECO:0000256" key="4">
    <source>
        <dbReference type="ARBA" id="ARBA00022989"/>
    </source>
</evidence>
<evidence type="ECO:0000256" key="5">
    <source>
        <dbReference type="ARBA" id="ARBA00023136"/>
    </source>
</evidence>
<dbReference type="InterPro" id="IPR002528">
    <property type="entry name" value="MATE_fam"/>
</dbReference>
<reference evidence="7" key="2">
    <citation type="submission" date="2025-08" db="UniProtKB">
        <authorList>
            <consortium name="Ensembl"/>
        </authorList>
    </citation>
    <scope>IDENTIFICATION</scope>
</reference>
<dbReference type="InterPro" id="IPR045069">
    <property type="entry name" value="MATE_euk"/>
</dbReference>
<evidence type="ECO:0000256" key="6">
    <source>
        <dbReference type="RuleBase" id="RU004914"/>
    </source>
</evidence>
<evidence type="ECO:0000256" key="2">
    <source>
        <dbReference type="ARBA" id="ARBA00010199"/>
    </source>
</evidence>
<dbReference type="GeneTree" id="ENSGT00940000163234"/>
<dbReference type="GO" id="GO:0015297">
    <property type="term" value="F:antiporter activity"/>
    <property type="evidence" value="ECO:0007669"/>
    <property type="project" value="InterPro"/>
</dbReference>
<feature type="transmembrane region" description="Helical" evidence="6">
    <location>
        <begin position="375"/>
        <end position="396"/>
    </location>
</feature>
<reference evidence="7 8" key="1">
    <citation type="journal article" date="2021" name="G3 (Bethesda)">
        <title>Improved contiguity of the threespine stickleback genome using long-read sequencing.</title>
        <authorList>
            <person name="Nath S."/>
            <person name="Shaw D.E."/>
            <person name="White M.A."/>
        </authorList>
    </citation>
    <scope>NUCLEOTIDE SEQUENCE [LARGE SCALE GENOMIC DNA]</scope>
    <source>
        <strain evidence="7 8">Lake Benthic</strain>
    </source>
</reference>
<dbReference type="GO" id="GO:1990961">
    <property type="term" value="P:xenobiotic detoxification by transmembrane export across the plasma membrane"/>
    <property type="evidence" value="ECO:0007669"/>
    <property type="project" value="InterPro"/>
</dbReference>
<feature type="transmembrane region" description="Helical" evidence="6">
    <location>
        <begin position="296"/>
        <end position="317"/>
    </location>
</feature>
<dbReference type="PANTHER" id="PTHR11206">
    <property type="entry name" value="MULTIDRUG RESISTANCE PROTEIN"/>
    <property type="match status" value="1"/>
</dbReference>
<feature type="transmembrane region" description="Helical" evidence="6">
    <location>
        <begin position="337"/>
        <end position="355"/>
    </location>
</feature>
<sequence length="534" mass="57565">MDSGPLSGPPAPGSHRCSLKRIRGLVPVGFKAEIKALSKLAGPVIIAQLMVFAVSFVSTVFCGHLGRTELAAVSLAIAVINVTGISIGSGLASACDTLISQTFGGNNLMRVGVILQRAILILLLACFPCWAILVNTEPILLAVRQEPEVARLAQMYVNIFMPALPATFMYSLETRYLQNQGIIWPQVITGVVVNLLNALINYIFLYVLHLGVAGSAVANSVSQFAMVVVLYSYIMWKGLHKATWGGWSKECLQDWGSYIHLAVPSMLMMCVEWWTYEIGGFLAGLISEVELGTQSVVYGLANVAYMFPMGFSIAGNVRVGNALGAGDTEQAKLSAKLTMFLSASICLSILVGSLKDHISYVFTYDKKIQERVADVMVLYAPFVILDAISAAAGGIIRGAGKQRIGAIVNILGYYGVAFPVGVPLMFAAKMGITGKNYCLFSCRKQFDDLYVCVCMYPGPQPDVPGIPPEKTWNPVKQKDHVGLIDTAGKAAETVEQKEFSHRALVLRRGLTLALMLAILAAGIILNLLIINVFT</sequence>
<dbReference type="GO" id="GO:0042910">
    <property type="term" value="F:xenobiotic transmembrane transporter activity"/>
    <property type="evidence" value="ECO:0007669"/>
    <property type="project" value="InterPro"/>
</dbReference>
<proteinExistence type="inferred from homology"/>
<feature type="transmembrane region" description="Helical" evidence="6">
    <location>
        <begin position="111"/>
        <end position="133"/>
    </location>
</feature>
<evidence type="ECO:0000256" key="3">
    <source>
        <dbReference type="ARBA" id="ARBA00022692"/>
    </source>
</evidence>
<feature type="transmembrane region" description="Helical" evidence="6">
    <location>
        <begin position="210"/>
        <end position="234"/>
    </location>
</feature>
<dbReference type="CDD" id="cd13132">
    <property type="entry name" value="MATE_eukaryotic"/>
    <property type="match status" value="1"/>
</dbReference>
<evidence type="ECO:0000256" key="1">
    <source>
        <dbReference type="ARBA" id="ARBA00004141"/>
    </source>
</evidence>
<keyword evidence="4 6" id="KW-1133">Transmembrane helix</keyword>
<reference evidence="7" key="3">
    <citation type="submission" date="2025-09" db="UniProtKB">
        <authorList>
            <consortium name="Ensembl"/>
        </authorList>
    </citation>
    <scope>IDENTIFICATION</scope>
</reference>
<evidence type="ECO:0000313" key="8">
    <source>
        <dbReference type="Proteomes" id="UP000007635"/>
    </source>
</evidence>
<accession>A0AAQ4NN41</accession>
<comment type="subcellular location">
    <subcellularLocation>
        <location evidence="1">Membrane</location>
        <topology evidence="1">Multi-pass membrane protein</topology>
    </subcellularLocation>
</comment>
<protein>
    <recommendedName>
        <fullName evidence="6">Multidrug and toxin extrusion protein</fullName>
    </recommendedName>
</protein>
<feature type="transmembrane region" description="Helical" evidence="6">
    <location>
        <begin position="510"/>
        <end position="533"/>
    </location>
</feature>
<name>A0AAQ4NN41_GASAC</name>
<feature type="transmembrane region" description="Helical" evidence="6">
    <location>
        <begin position="153"/>
        <end position="170"/>
    </location>
</feature>
<dbReference type="AlphaFoldDB" id="A0AAQ4NN41"/>